<reference evidence="2 3" key="1">
    <citation type="journal article" date="2013" name="PLoS ONE">
        <title>Predicting the Proteins of Angomonas deanei, Strigomonas culicis and Their Respective Endosymbionts Reveals New Aspects of the Trypanosomatidae Family.</title>
        <authorList>
            <person name="Motta M.C."/>
            <person name="Martins A.C."/>
            <person name="de Souza S.S."/>
            <person name="Catta-Preta C.M."/>
            <person name="Silva R."/>
            <person name="Klein C.C."/>
            <person name="de Almeida L.G."/>
            <person name="de Lima Cunha O."/>
            <person name="Ciapina L.P."/>
            <person name="Brocchi M."/>
            <person name="Colabardini A.C."/>
            <person name="de Araujo Lima B."/>
            <person name="Machado C.R."/>
            <person name="de Almeida Soares C.M."/>
            <person name="Probst C.M."/>
            <person name="de Menezes C.B."/>
            <person name="Thompson C.E."/>
            <person name="Bartholomeu D.C."/>
            <person name="Gradia D.F."/>
            <person name="Pavoni D.P."/>
            <person name="Grisard E.C."/>
            <person name="Fantinatti-Garboggini F."/>
            <person name="Marchini F.K."/>
            <person name="Rodrigues-Luiz G.F."/>
            <person name="Wagner G."/>
            <person name="Goldman G.H."/>
            <person name="Fietto J.L."/>
            <person name="Elias M.C."/>
            <person name="Goldman M.H."/>
            <person name="Sagot M.F."/>
            <person name="Pereira M."/>
            <person name="Stoco P.H."/>
            <person name="de Mendonca-Neto R.P."/>
            <person name="Teixeira S.M."/>
            <person name="Maciel T.E."/>
            <person name="de Oliveira Mendes T.A."/>
            <person name="Urmenyi T.P."/>
            <person name="de Souza W."/>
            <person name="Schenkman S."/>
            <person name="de Vasconcelos A.T."/>
        </authorList>
    </citation>
    <scope>NUCLEOTIDE SEQUENCE [LARGE SCALE GENOMIC DNA]</scope>
</reference>
<comment type="caution">
    <text evidence="2">The sequence shown here is derived from an EMBL/GenBank/DDBJ whole genome shotgun (WGS) entry which is preliminary data.</text>
</comment>
<dbReference type="EMBL" id="ATMH01011909">
    <property type="protein sequence ID" value="EPY15614.1"/>
    <property type="molecule type" value="Genomic_DNA"/>
</dbReference>
<dbReference type="AlphaFoldDB" id="S9TFD5"/>
<evidence type="ECO:0000256" key="1">
    <source>
        <dbReference type="SAM" id="MobiDB-lite"/>
    </source>
</evidence>
<keyword evidence="3" id="KW-1185">Reference proteome</keyword>
<evidence type="ECO:0000313" key="3">
    <source>
        <dbReference type="Proteomes" id="UP000015354"/>
    </source>
</evidence>
<organism evidence="2 3">
    <name type="scientific">Strigomonas culicis</name>
    <dbReference type="NCBI Taxonomy" id="28005"/>
    <lineage>
        <taxon>Eukaryota</taxon>
        <taxon>Discoba</taxon>
        <taxon>Euglenozoa</taxon>
        <taxon>Kinetoplastea</taxon>
        <taxon>Metakinetoplastina</taxon>
        <taxon>Trypanosomatida</taxon>
        <taxon>Trypanosomatidae</taxon>
        <taxon>Strigomonadinae</taxon>
        <taxon>Strigomonas</taxon>
    </lineage>
</organism>
<proteinExistence type="predicted"/>
<gene>
    <name evidence="2" type="ORF">STCU_11889</name>
</gene>
<evidence type="ECO:0000313" key="2">
    <source>
        <dbReference type="EMBL" id="EPY15614.1"/>
    </source>
</evidence>
<protein>
    <submittedName>
        <fullName evidence="2">Uncharacterized protein</fullName>
    </submittedName>
</protein>
<name>S9TFD5_9TRYP</name>
<sequence>MLGLGCTGYPSTVYLNWRYQQYCRRVLAERARLRGEGMAERVEEGTVVSVSGTKRNACEEVPEKASSNMEQTAPPRQ</sequence>
<feature type="region of interest" description="Disordered" evidence="1">
    <location>
        <begin position="53"/>
        <end position="77"/>
    </location>
</feature>
<dbReference type="Proteomes" id="UP000015354">
    <property type="component" value="Unassembled WGS sequence"/>
</dbReference>
<accession>S9TFD5</accession>